<evidence type="ECO:0000256" key="4">
    <source>
        <dbReference type="ARBA" id="ARBA00005524"/>
    </source>
</evidence>
<organism evidence="7 8">
    <name type="scientific">Stylonychia lemnae</name>
    <name type="common">Ciliate</name>
    <dbReference type="NCBI Taxonomy" id="5949"/>
    <lineage>
        <taxon>Eukaryota</taxon>
        <taxon>Sar</taxon>
        <taxon>Alveolata</taxon>
        <taxon>Ciliophora</taxon>
        <taxon>Intramacronucleata</taxon>
        <taxon>Spirotrichea</taxon>
        <taxon>Stichotrichia</taxon>
        <taxon>Sporadotrichida</taxon>
        <taxon>Oxytrichidae</taxon>
        <taxon>Stylonychinae</taxon>
        <taxon>Stylonychia</taxon>
    </lineage>
</organism>
<dbReference type="PANTHER" id="PTHR31209:SF0">
    <property type="entry name" value="METALLOENZYME DOMAIN-CONTAINING PROTEIN"/>
    <property type="match status" value="1"/>
</dbReference>
<evidence type="ECO:0000259" key="6">
    <source>
        <dbReference type="Pfam" id="PF01676"/>
    </source>
</evidence>
<dbReference type="Pfam" id="PF10143">
    <property type="entry name" value="PhosphMutase"/>
    <property type="match status" value="1"/>
</dbReference>
<dbReference type="GO" id="GO:0004619">
    <property type="term" value="F:phosphoglycerate mutase activity"/>
    <property type="evidence" value="ECO:0007669"/>
    <property type="project" value="UniProtKB-EC"/>
</dbReference>
<dbReference type="GO" id="GO:0006096">
    <property type="term" value="P:glycolytic process"/>
    <property type="evidence" value="ECO:0007669"/>
    <property type="project" value="UniProtKB-KW"/>
</dbReference>
<dbReference type="InterPro" id="IPR004456">
    <property type="entry name" value="Pglycerate_mutase_ApgM"/>
</dbReference>
<dbReference type="OMA" id="IAFRCNF"/>
<proteinExistence type="inferred from homology"/>
<evidence type="ECO:0000313" key="7">
    <source>
        <dbReference type="EMBL" id="CDW91572.1"/>
    </source>
</evidence>
<dbReference type="Proteomes" id="UP000039865">
    <property type="component" value="Unassembled WGS sequence"/>
</dbReference>
<comment type="catalytic activity">
    <reaction evidence="1">
        <text>(2R)-2-phosphoglycerate = (2R)-3-phosphoglycerate</text>
        <dbReference type="Rhea" id="RHEA:15901"/>
        <dbReference type="ChEBI" id="CHEBI:58272"/>
        <dbReference type="ChEBI" id="CHEBI:58289"/>
        <dbReference type="EC" id="5.4.2.12"/>
    </reaction>
</comment>
<evidence type="ECO:0000256" key="1">
    <source>
        <dbReference type="ARBA" id="ARBA00000370"/>
    </source>
</evidence>
<dbReference type="PANTHER" id="PTHR31209">
    <property type="entry name" value="COFACTOR-INDEPENDENT PHOSPHOGLYCERATE MUTASE"/>
    <property type="match status" value="1"/>
</dbReference>
<dbReference type="AlphaFoldDB" id="A0A078BEJ4"/>
<accession>A0A078BEJ4</accession>
<keyword evidence="5" id="KW-0324">Glycolysis</keyword>
<evidence type="ECO:0000256" key="2">
    <source>
        <dbReference type="ARBA" id="ARBA00002315"/>
    </source>
</evidence>
<evidence type="ECO:0000256" key="5">
    <source>
        <dbReference type="ARBA" id="ARBA00023152"/>
    </source>
</evidence>
<gene>
    <name evidence="7" type="primary">Contig5458.g5831</name>
    <name evidence="7" type="ORF">STYLEM_20729</name>
</gene>
<reference evidence="7 8" key="1">
    <citation type="submission" date="2014-06" db="EMBL/GenBank/DDBJ databases">
        <authorList>
            <person name="Swart Estienne"/>
        </authorList>
    </citation>
    <scope>NUCLEOTIDE SEQUENCE [LARGE SCALE GENOMIC DNA]</scope>
    <source>
        <strain evidence="7 8">130c</strain>
    </source>
</reference>
<comment type="pathway">
    <text evidence="3">Carbohydrate degradation.</text>
</comment>
<keyword evidence="8" id="KW-1185">Reference proteome</keyword>
<dbReference type="GO" id="GO:0046872">
    <property type="term" value="F:metal ion binding"/>
    <property type="evidence" value="ECO:0007669"/>
    <property type="project" value="InterPro"/>
</dbReference>
<dbReference type="OrthoDB" id="113620at2759"/>
<sequence>MVEQTQDQKARVKIIFVMIDGLGDNNYYYPEDQQSKTGLCGIHDPVQSGLACGSDTAHMSVFGGRGAFETMGAGVEMSKDDIAFKCNFSYINDENEIVERRRVDRHFDWGIPLCDVLNDMKIPDFEEYIVKCEYATEHRCGLKVTGKSLSSLITGTDPLKDYKKLLQCKAVDENNKEAVFTANLINALSQEIRKILSNHPINLERQKGIGLSFGVQLVDVEGTTGYYNSNLNNKAIKAAEFIQKPEFDYGFVHIKAIDDAGHDKNLDMKVSQLEKLDQALRLLIDELGQASNKENQYIIAVTGDHSTPILMQVKQIFHNFYSGDHTQEPVPIAISLISNIYEELSKADVNNEIQILRQLKDDVQAFNEFDCGSIDSSLGRYCSIDTIQVLKRLKERVQQLLV</sequence>
<dbReference type="InParanoid" id="A0A078BEJ4"/>
<dbReference type="InterPro" id="IPR006124">
    <property type="entry name" value="Metalloenzyme"/>
</dbReference>
<comment type="function">
    <text evidence="2">Catalyzes the interconversion of 2-phosphoglycerate and 3-phosphoglycerate.</text>
</comment>
<evidence type="ECO:0000313" key="8">
    <source>
        <dbReference type="Proteomes" id="UP000039865"/>
    </source>
</evidence>
<dbReference type="Pfam" id="PF01676">
    <property type="entry name" value="Metalloenzyme"/>
    <property type="match status" value="1"/>
</dbReference>
<protein>
    <submittedName>
        <fullName evidence="7">-bisphosphoglycerate-independent phosphoglycerate</fullName>
    </submittedName>
</protein>
<feature type="domain" description="Metalloenzyme" evidence="6">
    <location>
        <begin position="36"/>
        <end position="334"/>
    </location>
</feature>
<dbReference type="EMBL" id="CCKQ01019560">
    <property type="protein sequence ID" value="CDW91572.1"/>
    <property type="molecule type" value="Genomic_DNA"/>
</dbReference>
<comment type="similarity">
    <text evidence="4">Belongs to the BPG-independent phosphoglycerate mutase family. A-PGAM subfamily.</text>
</comment>
<dbReference type="InterPro" id="IPR017850">
    <property type="entry name" value="Alkaline_phosphatase_core_sf"/>
</dbReference>
<dbReference type="PIRSF" id="PIRSF006392">
    <property type="entry name" value="IPGAM_arch"/>
    <property type="match status" value="1"/>
</dbReference>
<dbReference type="Gene3D" id="3.40.720.10">
    <property type="entry name" value="Alkaline Phosphatase, subunit A"/>
    <property type="match status" value="2"/>
</dbReference>
<evidence type="ECO:0000256" key="3">
    <source>
        <dbReference type="ARBA" id="ARBA00004921"/>
    </source>
</evidence>
<name>A0A078BEJ4_STYLE</name>
<dbReference type="SUPFAM" id="SSF53649">
    <property type="entry name" value="Alkaline phosphatase-like"/>
    <property type="match status" value="1"/>
</dbReference>